<proteinExistence type="predicted"/>
<evidence type="ECO:0000256" key="1">
    <source>
        <dbReference type="SAM" id="MobiDB-lite"/>
    </source>
</evidence>
<dbReference type="Gramene" id="PUZ64843">
    <property type="protein sequence ID" value="PUZ64843"/>
    <property type="gene ID" value="GQ55_3G175000"/>
</dbReference>
<protein>
    <submittedName>
        <fullName evidence="2">Uncharacterized protein</fullName>
    </submittedName>
</protein>
<evidence type="ECO:0000313" key="2">
    <source>
        <dbReference type="EMBL" id="PUZ64843.1"/>
    </source>
</evidence>
<accession>A0A2T7EAK1</accession>
<keyword evidence="3" id="KW-1185">Reference proteome</keyword>
<reference evidence="2 3" key="1">
    <citation type="submission" date="2018-04" db="EMBL/GenBank/DDBJ databases">
        <title>WGS assembly of Panicum hallii var. hallii HAL2.</title>
        <authorList>
            <person name="Lovell J."/>
            <person name="Jenkins J."/>
            <person name="Lowry D."/>
            <person name="Mamidi S."/>
            <person name="Sreedasyam A."/>
            <person name="Weng X."/>
            <person name="Barry K."/>
            <person name="Bonette J."/>
            <person name="Campitelli B."/>
            <person name="Daum C."/>
            <person name="Gordon S."/>
            <person name="Gould B."/>
            <person name="Lipzen A."/>
            <person name="MacQueen A."/>
            <person name="Palacio-Mejia J."/>
            <person name="Plott C."/>
            <person name="Shakirov E."/>
            <person name="Shu S."/>
            <person name="Yoshinaga Y."/>
            <person name="Zane M."/>
            <person name="Rokhsar D."/>
            <person name="Grimwood J."/>
            <person name="Schmutz J."/>
            <person name="Juenger T."/>
        </authorList>
    </citation>
    <scope>NUCLEOTIDE SEQUENCE [LARGE SCALE GENOMIC DNA]</scope>
    <source>
        <strain evidence="3">cv. HAL2</strain>
    </source>
</reference>
<feature type="compositionally biased region" description="Basic and acidic residues" evidence="1">
    <location>
        <begin position="93"/>
        <end position="102"/>
    </location>
</feature>
<feature type="region of interest" description="Disordered" evidence="1">
    <location>
        <begin position="84"/>
        <end position="113"/>
    </location>
</feature>
<dbReference type="EMBL" id="CM009751">
    <property type="protein sequence ID" value="PUZ64843.1"/>
    <property type="molecule type" value="Genomic_DNA"/>
</dbReference>
<evidence type="ECO:0000313" key="3">
    <source>
        <dbReference type="Proteomes" id="UP000244336"/>
    </source>
</evidence>
<gene>
    <name evidence="2" type="ORF">GQ55_3G175000</name>
</gene>
<name>A0A2T7EAK1_9POAL</name>
<dbReference type="Proteomes" id="UP000244336">
    <property type="component" value="Chromosome 3"/>
</dbReference>
<sequence length="113" mass="12407">MAQAQEPWLELLLIPPSRRLAAVRAAREVTYRRCRLQLHYRKFDNLVARLAEGSEEILLSTVIASISSPRGSVAAVMERQGCLGGGAAHRRPVRETGSRESTARASTGRELPA</sequence>
<organism evidence="2 3">
    <name type="scientific">Panicum hallii var. hallii</name>
    <dbReference type="NCBI Taxonomy" id="1504633"/>
    <lineage>
        <taxon>Eukaryota</taxon>
        <taxon>Viridiplantae</taxon>
        <taxon>Streptophyta</taxon>
        <taxon>Embryophyta</taxon>
        <taxon>Tracheophyta</taxon>
        <taxon>Spermatophyta</taxon>
        <taxon>Magnoliopsida</taxon>
        <taxon>Liliopsida</taxon>
        <taxon>Poales</taxon>
        <taxon>Poaceae</taxon>
        <taxon>PACMAD clade</taxon>
        <taxon>Panicoideae</taxon>
        <taxon>Panicodae</taxon>
        <taxon>Paniceae</taxon>
        <taxon>Panicinae</taxon>
        <taxon>Panicum</taxon>
        <taxon>Panicum sect. Panicum</taxon>
    </lineage>
</organism>
<dbReference type="AlphaFoldDB" id="A0A2T7EAK1"/>